<protein>
    <submittedName>
        <fullName evidence="1">Uncharacterized protein</fullName>
    </submittedName>
</protein>
<proteinExistence type="predicted"/>
<gene>
    <name evidence="1" type="ORF">ACERK3_12240</name>
</gene>
<dbReference type="Gene3D" id="3.30.360.10">
    <property type="entry name" value="Dihydrodipicolinate Reductase, domain 2"/>
    <property type="match status" value="1"/>
</dbReference>
<keyword evidence="2" id="KW-1185">Reference proteome</keyword>
<sequence>MAADQTSLSPEVTVWADARSAAGVMAVLDRMGSAVRPIGVGGPREPGVASDAGVDRLAATLDCARNDDLRKLLVDRPAAFLLLATMRDASVADVQSAVRQGMIVLALEPVVEELAELKTLNRADRSAGAGVGRILPVPAFDSSPGYLSAAEPGDAMGEARTLHYESLGTSAEGSLYARLLDGWRTVLAFSSMPVTIDASLAAADDELVGRARTASLRDMGGALTAHGRMDDGSSALLHIADRSAETRRALHVLGREGQLRVDDVSYSLRQITGELLDEARPESGATFADLVAWQWRRLIDRLDGVLPDPPSPGYENNALACCLACLLSIRTGQPESPAKLAEIGR</sequence>
<organism evidence="1 2">
    <name type="scientific">Natronomicrosphaera hydrolytica</name>
    <dbReference type="NCBI Taxonomy" id="3242702"/>
    <lineage>
        <taxon>Bacteria</taxon>
        <taxon>Pseudomonadati</taxon>
        <taxon>Planctomycetota</taxon>
        <taxon>Phycisphaerae</taxon>
        <taxon>Phycisphaerales</taxon>
        <taxon>Phycisphaeraceae</taxon>
        <taxon>Natronomicrosphaera</taxon>
    </lineage>
</organism>
<dbReference type="RefSeq" id="WP_425345970.1">
    <property type="nucleotide sequence ID" value="NZ_JBGUBD010000006.1"/>
</dbReference>
<dbReference type="EMBL" id="JBGUBD010000006">
    <property type="protein sequence ID" value="MFA9479053.1"/>
    <property type="molecule type" value="Genomic_DNA"/>
</dbReference>
<evidence type="ECO:0000313" key="2">
    <source>
        <dbReference type="Proteomes" id="UP001575105"/>
    </source>
</evidence>
<comment type="caution">
    <text evidence="1">The sequence shown here is derived from an EMBL/GenBank/DDBJ whole genome shotgun (WGS) entry which is preliminary data.</text>
</comment>
<name>A0ABV4U629_9BACT</name>
<reference evidence="1 2" key="1">
    <citation type="submission" date="2024-08" db="EMBL/GenBank/DDBJ databases">
        <title>Whole-genome sequencing of halo(alkali)philic microorganisms from hypersaline lakes.</title>
        <authorList>
            <person name="Sorokin D.Y."/>
            <person name="Merkel A.Y."/>
            <person name="Messina E."/>
            <person name="Yakimov M."/>
        </authorList>
    </citation>
    <scope>NUCLEOTIDE SEQUENCE [LARGE SCALE GENOMIC DNA]</scope>
    <source>
        <strain evidence="1 2">AB-hyl4</strain>
    </source>
</reference>
<accession>A0ABV4U629</accession>
<dbReference type="Proteomes" id="UP001575105">
    <property type="component" value="Unassembled WGS sequence"/>
</dbReference>
<evidence type="ECO:0000313" key="1">
    <source>
        <dbReference type="EMBL" id="MFA9479053.1"/>
    </source>
</evidence>